<evidence type="ECO:0000256" key="1">
    <source>
        <dbReference type="ARBA" id="ARBA00004651"/>
    </source>
</evidence>
<keyword evidence="3" id="KW-0813">Transport</keyword>
<feature type="transmembrane region" description="Helical" evidence="8">
    <location>
        <begin position="7"/>
        <end position="28"/>
    </location>
</feature>
<evidence type="ECO:0000313" key="9">
    <source>
        <dbReference type="EMBL" id="OGN07003.1"/>
    </source>
</evidence>
<evidence type="ECO:0000313" key="10">
    <source>
        <dbReference type="Proteomes" id="UP000176834"/>
    </source>
</evidence>
<evidence type="ECO:0008006" key="11">
    <source>
        <dbReference type="Google" id="ProtNLM"/>
    </source>
</evidence>
<dbReference type="AlphaFoldDB" id="A0A1F8F1J9"/>
<organism evidence="9 10">
    <name type="scientific">Candidatus Yanofskybacteria bacterium RIFCSPHIGHO2_02_FULL_38_22b</name>
    <dbReference type="NCBI Taxonomy" id="1802673"/>
    <lineage>
        <taxon>Bacteria</taxon>
        <taxon>Candidatus Yanofskyibacteriota</taxon>
    </lineage>
</organism>
<dbReference type="GO" id="GO:0005886">
    <property type="term" value="C:plasma membrane"/>
    <property type="evidence" value="ECO:0007669"/>
    <property type="project" value="UniProtKB-SubCell"/>
</dbReference>
<proteinExistence type="inferred from homology"/>
<dbReference type="Proteomes" id="UP000176834">
    <property type="component" value="Unassembled WGS sequence"/>
</dbReference>
<keyword evidence="4" id="KW-1003">Cell membrane</keyword>
<keyword evidence="7 8" id="KW-0472">Membrane</keyword>
<comment type="similarity">
    <text evidence="2">Belongs to the autoinducer-2 exporter (AI-2E) (TC 2.A.86) family.</text>
</comment>
<evidence type="ECO:0000256" key="3">
    <source>
        <dbReference type="ARBA" id="ARBA00022448"/>
    </source>
</evidence>
<accession>A0A1F8F1J9</accession>
<comment type="subcellular location">
    <subcellularLocation>
        <location evidence="1">Cell membrane</location>
        <topology evidence="1">Multi-pass membrane protein</topology>
    </subcellularLocation>
</comment>
<evidence type="ECO:0000256" key="4">
    <source>
        <dbReference type="ARBA" id="ARBA00022475"/>
    </source>
</evidence>
<feature type="transmembrane region" description="Helical" evidence="8">
    <location>
        <begin position="304"/>
        <end position="330"/>
    </location>
</feature>
<dbReference type="PANTHER" id="PTHR21716:SF53">
    <property type="entry name" value="PERMEASE PERM-RELATED"/>
    <property type="match status" value="1"/>
</dbReference>
<dbReference type="GO" id="GO:0055085">
    <property type="term" value="P:transmembrane transport"/>
    <property type="evidence" value="ECO:0007669"/>
    <property type="project" value="TreeGrafter"/>
</dbReference>
<comment type="caution">
    <text evidence="9">The sequence shown here is derived from an EMBL/GenBank/DDBJ whole genome shotgun (WGS) entry which is preliminary data.</text>
</comment>
<feature type="transmembrane region" description="Helical" evidence="8">
    <location>
        <begin position="66"/>
        <end position="88"/>
    </location>
</feature>
<dbReference type="InterPro" id="IPR002549">
    <property type="entry name" value="AI-2E-like"/>
</dbReference>
<feature type="transmembrane region" description="Helical" evidence="8">
    <location>
        <begin position="144"/>
        <end position="168"/>
    </location>
</feature>
<feature type="transmembrane region" description="Helical" evidence="8">
    <location>
        <begin position="210"/>
        <end position="238"/>
    </location>
</feature>
<evidence type="ECO:0000256" key="5">
    <source>
        <dbReference type="ARBA" id="ARBA00022692"/>
    </source>
</evidence>
<feature type="transmembrane region" description="Helical" evidence="8">
    <location>
        <begin position="244"/>
        <end position="263"/>
    </location>
</feature>
<evidence type="ECO:0000256" key="8">
    <source>
        <dbReference type="SAM" id="Phobius"/>
    </source>
</evidence>
<evidence type="ECO:0000256" key="2">
    <source>
        <dbReference type="ARBA" id="ARBA00009773"/>
    </source>
</evidence>
<dbReference type="EMBL" id="MGJN01000011">
    <property type="protein sequence ID" value="OGN07003.1"/>
    <property type="molecule type" value="Genomic_DNA"/>
</dbReference>
<feature type="transmembrane region" description="Helical" evidence="8">
    <location>
        <begin position="34"/>
        <end position="54"/>
    </location>
</feature>
<evidence type="ECO:0000256" key="7">
    <source>
        <dbReference type="ARBA" id="ARBA00023136"/>
    </source>
</evidence>
<keyword evidence="6 8" id="KW-1133">Transmembrane helix</keyword>
<protein>
    <recommendedName>
        <fullName evidence="11">AI-2E family transporter</fullName>
    </recommendedName>
</protein>
<keyword evidence="5 8" id="KW-0812">Transmembrane</keyword>
<reference evidence="9 10" key="1">
    <citation type="journal article" date="2016" name="Nat. Commun.">
        <title>Thousands of microbial genomes shed light on interconnected biogeochemical processes in an aquifer system.</title>
        <authorList>
            <person name="Anantharaman K."/>
            <person name="Brown C.T."/>
            <person name="Hug L.A."/>
            <person name="Sharon I."/>
            <person name="Castelle C.J."/>
            <person name="Probst A.J."/>
            <person name="Thomas B.C."/>
            <person name="Singh A."/>
            <person name="Wilkins M.J."/>
            <person name="Karaoz U."/>
            <person name="Brodie E.L."/>
            <person name="Williams K.H."/>
            <person name="Hubbard S.S."/>
            <person name="Banfield J.F."/>
        </authorList>
    </citation>
    <scope>NUCLEOTIDE SEQUENCE [LARGE SCALE GENOMIC DNA]</scope>
</reference>
<name>A0A1F8F1J9_9BACT</name>
<gene>
    <name evidence="9" type="ORF">A3B86_00140</name>
</gene>
<sequence>MDSHTHVHISTGTILRALLLVLFFLFLYILQDVIIIFLFAIIIASAVTPFANWLDSRGLPRLFGVLGLYLVMFGLVVFVLSLVVPYVADEISQLSVTLPLIVERLSTSLENVQQGSPQYLDFISEIQNILDTFSVYLQQSSQSVFSIVISIFGGVMSFVAIIVISFYLSVMKRGIENFIEAVTPAKHEAYVMNLWKRSEAKVGRWIQGQLLLALIVGLAVYIGLSLMGIKFALLMGILAMAFEIVPIVGPVLAAIPAVFFAFLQDPGLGLWVILFYVAVQQLENHLLVPLVLGKTTGLNPVVVIMALLIGNQIAGISGMILSVPIATVIVEMLEDLAKQKEEAKHNGHETLPTSPV</sequence>
<dbReference type="PANTHER" id="PTHR21716">
    <property type="entry name" value="TRANSMEMBRANE PROTEIN"/>
    <property type="match status" value="1"/>
</dbReference>
<dbReference type="Pfam" id="PF01594">
    <property type="entry name" value="AI-2E_transport"/>
    <property type="match status" value="1"/>
</dbReference>
<evidence type="ECO:0000256" key="6">
    <source>
        <dbReference type="ARBA" id="ARBA00022989"/>
    </source>
</evidence>